<organism evidence="7 8">
    <name type="scientific">Microthyrium microscopicum</name>
    <dbReference type="NCBI Taxonomy" id="703497"/>
    <lineage>
        <taxon>Eukaryota</taxon>
        <taxon>Fungi</taxon>
        <taxon>Dikarya</taxon>
        <taxon>Ascomycota</taxon>
        <taxon>Pezizomycotina</taxon>
        <taxon>Dothideomycetes</taxon>
        <taxon>Dothideomycetes incertae sedis</taxon>
        <taxon>Microthyriales</taxon>
        <taxon>Microthyriaceae</taxon>
        <taxon>Microthyrium</taxon>
    </lineage>
</organism>
<sequence length="179" mass="19802">MASLQSFLNPAPYHLLCYGTLLGSQIFQSISGVIAYQALPRPQFSQLQQKIFPLFFGMQALMPVVLAATYPAASALQHSSFAGVWESSNFNTILLPLAVMTACGMVNWGYLGPTTTSIMRRRKAQETKEGKKYWDEGPKSEEMKKLNSDFGKLHGISAMVNLIEILVTMFYGVIIAARL</sequence>
<dbReference type="Proteomes" id="UP000799302">
    <property type="component" value="Unassembled WGS sequence"/>
</dbReference>
<evidence type="ECO:0000256" key="2">
    <source>
        <dbReference type="ARBA" id="ARBA00022692"/>
    </source>
</evidence>
<dbReference type="OrthoDB" id="1641132at2759"/>
<evidence type="ECO:0000259" key="6">
    <source>
        <dbReference type="Pfam" id="PF13664"/>
    </source>
</evidence>
<evidence type="ECO:0000256" key="5">
    <source>
        <dbReference type="SAM" id="Phobius"/>
    </source>
</evidence>
<dbReference type="InterPro" id="IPR025423">
    <property type="entry name" value="TMEM205-like"/>
</dbReference>
<evidence type="ECO:0000256" key="3">
    <source>
        <dbReference type="ARBA" id="ARBA00022989"/>
    </source>
</evidence>
<evidence type="ECO:0000256" key="1">
    <source>
        <dbReference type="ARBA" id="ARBA00004370"/>
    </source>
</evidence>
<comment type="subcellular location">
    <subcellularLocation>
        <location evidence="1">Membrane</location>
    </subcellularLocation>
</comment>
<feature type="transmembrane region" description="Helical" evidence="5">
    <location>
        <begin position="153"/>
        <end position="177"/>
    </location>
</feature>
<dbReference type="GO" id="GO:0016020">
    <property type="term" value="C:membrane"/>
    <property type="evidence" value="ECO:0007669"/>
    <property type="project" value="UniProtKB-SubCell"/>
</dbReference>
<reference evidence="7" key="1">
    <citation type="journal article" date="2020" name="Stud. Mycol.">
        <title>101 Dothideomycetes genomes: a test case for predicting lifestyles and emergence of pathogens.</title>
        <authorList>
            <person name="Haridas S."/>
            <person name="Albert R."/>
            <person name="Binder M."/>
            <person name="Bloem J."/>
            <person name="Labutti K."/>
            <person name="Salamov A."/>
            <person name="Andreopoulos B."/>
            <person name="Baker S."/>
            <person name="Barry K."/>
            <person name="Bills G."/>
            <person name="Bluhm B."/>
            <person name="Cannon C."/>
            <person name="Castanera R."/>
            <person name="Culley D."/>
            <person name="Daum C."/>
            <person name="Ezra D."/>
            <person name="Gonzalez J."/>
            <person name="Henrissat B."/>
            <person name="Kuo A."/>
            <person name="Liang C."/>
            <person name="Lipzen A."/>
            <person name="Lutzoni F."/>
            <person name="Magnuson J."/>
            <person name="Mondo S."/>
            <person name="Nolan M."/>
            <person name="Ohm R."/>
            <person name="Pangilinan J."/>
            <person name="Park H.-J."/>
            <person name="Ramirez L."/>
            <person name="Alfaro M."/>
            <person name="Sun H."/>
            <person name="Tritt A."/>
            <person name="Yoshinaga Y."/>
            <person name="Zwiers L.-H."/>
            <person name="Turgeon B."/>
            <person name="Goodwin S."/>
            <person name="Spatafora J."/>
            <person name="Crous P."/>
            <person name="Grigoriev I."/>
        </authorList>
    </citation>
    <scope>NUCLEOTIDE SEQUENCE</scope>
    <source>
        <strain evidence="7">CBS 115976</strain>
    </source>
</reference>
<evidence type="ECO:0000313" key="7">
    <source>
        <dbReference type="EMBL" id="KAF2664050.1"/>
    </source>
</evidence>
<dbReference type="EMBL" id="MU004243">
    <property type="protein sequence ID" value="KAF2664050.1"/>
    <property type="molecule type" value="Genomic_DNA"/>
</dbReference>
<dbReference type="PANTHER" id="PTHR23241">
    <property type="entry name" value="LATE EMBRYOGENESIS ABUNDANT PLANTS LEA-RELATED"/>
    <property type="match status" value="1"/>
</dbReference>
<keyword evidence="8" id="KW-1185">Reference proteome</keyword>
<dbReference type="InterPro" id="IPR053009">
    <property type="entry name" value="Xanthocillin_Biosynth-Assoc"/>
</dbReference>
<protein>
    <recommendedName>
        <fullName evidence="6">TMEM205-like domain-containing protein</fullName>
    </recommendedName>
</protein>
<name>A0A6A6TWE0_9PEZI</name>
<feature type="domain" description="TMEM205-like" evidence="6">
    <location>
        <begin position="16"/>
        <end position="123"/>
    </location>
</feature>
<dbReference type="AlphaFoldDB" id="A0A6A6TWE0"/>
<evidence type="ECO:0000313" key="8">
    <source>
        <dbReference type="Proteomes" id="UP000799302"/>
    </source>
</evidence>
<accession>A0A6A6TWE0</accession>
<feature type="transmembrane region" description="Helical" evidence="5">
    <location>
        <begin position="93"/>
        <end position="113"/>
    </location>
</feature>
<gene>
    <name evidence="7" type="ORF">BT63DRAFT_460351</name>
</gene>
<keyword evidence="2 5" id="KW-0812">Transmembrane</keyword>
<dbReference type="PANTHER" id="PTHR23241:SF102">
    <property type="entry name" value="LD23009P"/>
    <property type="match status" value="1"/>
</dbReference>
<keyword evidence="3 5" id="KW-1133">Transmembrane helix</keyword>
<proteinExistence type="predicted"/>
<keyword evidence="4 5" id="KW-0472">Membrane</keyword>
<dbReference type="Pfam" id="PF13664">
    <property type="entry name" value="DUF4149"/>
    <property type="match status" value="1"/>
</dbReference>
<feature type="transmembrane region" description="Helical" evidence="5">
    <location>
        <begin position="51"/>
        <end position="73"/>
    </location>
</feature>
<evidence type="ECO:0000256" key="4">
    <source>
        <dbReference type="ARBA" id="ARBA00023136"/>
    </source>
</evidence>